<evidence type="ECO:0000256" key="1">
    <source>
        <dbReference type="ARBA" id="ARBA00023015"/>
    </source>
</evidence>
<dbReference type="InterPro" id="IPR005471">
    <property type="entry name" value="Tscrpt_reg_IclR_N"/>
</dbReference>
<evidence type="ECO:0000256" key="2">
    <source>
        <dbReference type="ARBA" id="ARBA00023163"/>
    </source>
</evidence>
<reference evidence="4 5" key="1">
    <citation type="submission" date="2019-01" db="EMBL/GenBank/DDBJ databases">
        <title>Genome sequence of Salinicola endophyticus REST5.</title>
        <authorList>
            <person name="Nascimento F.X."/>
        </authorList>
    </citation>
    <scope>NUCLEOTIDE SEQUENCE [LARGE SCALE GENOMIC DNA]</scope>
    <source>
        <strain evidence="4 5">REST5</strain>
    </source>
</reference>
<evidence type="ECO:0000313" key="4">
    <source>
        <dbReference type="EMBL" id="WFF41757.1"/>
    </source>
</evidence>
<protein>
    <submittedName>
        <fullName evidence="4">IclR family transcriptional regulator</fullName>
    </submittedName>
</protein>
<keyword evidence="2" id="KW-0804">Transcription</keyword>
<proteinExistence type="predicted"/>
<sequence length="222" mass="24103">MAQRRVEAVERALTLLGAFSRDRRELTLTELANASGFYKSTILRLMASLEYFGYVVRDERGVYRIGPAVLTLAPLAVEGPQLEDLVRPVLVALREASEETAAFHVRDGEARICRLCENGRLQLRHHLDEGARVALGEEEAVDQALGGELPPGRVARSHGGRQAGLSTVAIAIHDDAGELRGALSLSGPGARFDARIEAHHAPLLIEAAARLTHAWPRMLGPI</sequence>
<dbReference type="Gene3D" id="3.30.450.40">
    <property type="match status" value="2"/>
</dbReference>
<dbReference type="Pfam" id="PF09339">
    <property type="entry name" value="HTH_IclR"/>
    <property type="match status" value="1"/>
</dbReference>
<dbReference type="InterPro" id="IPR029016">
    <property type="entry name" value="GAF-like_dom_sf"/>
</dbReference>
<gene>
    <name evidence="4" type="ORF">EVC62_09735</name>
</gene>
<keyword evidence="1" id="KW-0805">Transcription regulation</keyword>
<evidence type="ECO:0000313" key="5">
    <source>
        <dbReference type="Proteomes" id="UP001321526"/>
    </source>
</evidence>
<keyword evidence="5" id="KW-1185">Reference proteome</keyword>
<dbReference type="Gene3D" id="1.10.10.10">
    <property type="entry name" value="Winged helix-like DNA-binding domain superfamily/Winged helix DNA-binding domain"/>
    <property type="match status" value="1"/>
</dbReference>
<dbReference type="SUPFAM" id="SSF55781">
    <property type="entry name" value="GAF domain-like"/>
    <property type="match status" value="1"/>
</dbReference>
<dbReference type="InterPro" id="IPR036388">
    <property type="entry name" value="WH-like_DNA-bd_sf"/>
</dbReference>
<organism evidence="4 5">
    <name type="scientific">Salinicola endophyticus</name>
    <dbReference type="NCBI Taxonomy" id="1949083"/>
    <lineage>
        <taxon>Bacteria</taxon>
        <taxon>Pseudomonadati</taxon>
        <taxon>Pseudomonadota</taxon>
        <taxon>Gammaproteobacteria</taxon>
        <taxon>Oceanospirillales</taxon>
        <taxon>Halomonadaceae</taxon>
        <taxon>Salinicola</taxon>
    </lineage>
</organism>
<feature type="domain" description="HTH iclR-type" evidence="3">
    <location>
        <begin position="6"/>
        <end position="67"/>
    </location>
</feature>
<dbReference type="SUPFAM" id="SSF46785">
    <property type="entry name" value="Winged helix' DNA-binding domain"/>
    <property type="match status" value="1"/>
</dbReference>
<evidence type="ECO:0000259" key="3">
    <source>
        <dbReference type="PROSITE" id="PS51077"/>
    </source>
</evidence>
<dbReference type="InterPro" id="IPR050707">
    <property type="entry name" value="HTH_MetabolicPath_Reg"/>
</dbReference>
<dbReference type="EMBL" id="CP035631">
    <property type="protein sequence ID" value="WFF41757.1"/>
    <property type="molecule type" value="Genomic_DNA"/>
</dbReference>
<dbReference type="Proteomes" id="UP001321526">
    <property type="component" value="Chromosome"/>
</dbReference>
<dbReference type="InterPro" id="IPR036390">
    <property type="entry name" value="WH_DNA-bd_sf"/>
</dbReference>
<dbReference type="SMART" id="SM00346">
    <property type="entry name" value="HTH_ICLR"/>
    <property type="match status" value="1"/>
</dbReference>
<accession>A0ABY8FGU6</accession>
<dbReference type="PANTHER" id="PTHR30136:SF35">
    <property type="entry name" value="HTH-TYPE TRANSCRIPTIONAL REGULATOR RV1719"/>
    <property type="match status" value="1"/>
</dbReference>
<dbReference type="RefSeq" id="WP_282234777.1">
    <property type="nucleotide sequence ID" value="NZ_CP035631.1"/>
</dbReference>
<dbReference type="PANTHER" id="PTHR30136">
    <property type="entry name" value="HELIX-TURN-HELIX TRANSCRIPTIONAL REGULATOR, ICLR FAMILY"/>
    <property type="match status" value="1"/>
</dbReference>
<dbReference type="PROSITE" id="PS51077">
    <property type="entry name" value="HTH_ICLR"/>
    <property type="match status" value="1"/>
</dbReference>
<name>A0ABY8FGU6_9GAMM</name>